<evidence type="ECO:0000313" key="1">
    <source>
        <dbReference type="EMBL" id="CEK59714.1"/>
    </source>
</evidence>
<sequence length="85" mass="9458">MLGNTVLGLDFSVTNSTQYMMGLISRLRLLLPSVSVVHHLQVTLRSVMVKALLVQNTESNSSTQHRKQNVQNLSIDTTSLVSQNY</sequence>
<gene>
    <name evidence="1" type="primary">ORF37200</name>
</gene>
<dbReference type="EMBL" id="HACG01012849">
    <property type="protein sequence ID" value="CEK59714.1"/>
    <property type="molecule type" value="Transcribed_RNA"/>
</dbReference>
<protein>
    <submittedName>
        <fullName evidence="1">Uncharacterized protein</fullName>
    </submittedName>
</protein>
<reference evidence="1" key="1">
    <citation type="submission" date="2014-12" db="EMBL/GenBank/DDBJ databases">
        <title>Insight into the proteome of Arion vulgaris.</title>
        <authorList>
            <person name="Aradska J."/>
            <person name="Bulat T."/>
            <person name="Smidak R."/>
            <person name="Sarate P."/>
            <person name="Gangsoo J."/>
            <person name="Sialana F."/>
            <person name="Bilban M."/>
            <person name="Lubec G."/>
        </authorList>
    </citation>
    <scope>NUCLEOTIDE SEQUENCE</scope>
    <source>
        <tissue evidence="1">Skin</tissue>
    </source>
</reference>
<proteinExistence type="predicted"/>
<dbReference type="AlphaFoldDB" id="A0A0B6YTX0"/>
<organism evidence="1">
    <name type="scientific">Arion vulgaris</name>
    <dbReference type="NCBI Taxonomy" id="1028688"/>
    <lineage>
        <taxon>Eukaryota</taxon>
        <taxon>Metazoa</taxon>
        <taxon>Spiralia</taxon>
        <taxon>Lophotrochozoa</taxon>
        <taxon>Mollusca</taxon>
        <taxon>Gastropoda</taxon>
        <taxon>Heterobranchia</taxon>
        <taxon>Euthyneura</taxon>
        <taxon>Panpulmonata</taxon>
        <taxon>Eupulmonata</taxon>
        <taxon>Stylommatophora</taxon>
        <taxon>Helicina</taxon>
        <taxon>Arionoidea</taxon>
        <taxon>Arionidae</taxon>
        <taxon>Arion</taxon>
    </lineage>
</organism>
<accession>A0A0B6YTX0</accession>
<name>A0A0B6YTX0_9EUPU</name>